<evidence type="ECO:0000313" key="3">
    <source>
        <dbReference type="Proteomes" id="UP001500280"/>
    </source>
</evidence>
<proteinExistence type="predicted"/>
<feature type="domain" description="HTH cro/C1-type" evidence="1">
    <location>
        <begin position="10"/>
        <end position="64"/>
    </location>
</feature>
<dbReference type="EMBL" id="BAAANF010000033">
    <property type="protein sequence ID" value="GAA1720071.1"/>
    <property type="molecule type" value="Genomic_DNA"/>
</dbReference>
<dbReference type="InterPro" id="IPR043917">
    <property type="entry name" value="DUF5753"/>
</dbReference>
<dbReference type="Pfam" id="PF13560">
    <property type="entry name" value="HTH_31"/>
    <property type="match status" value="1"/>
</dbReference>
<dbReference type="InterPro" id="IPR010982">
    <property type="entry name" value="Lambda_DNA-bd_dom_sf"/>
</dbReference>
<dbReference type="InterPro" id="IPR001387">
    <property type="entry name" value="Cro/C1-type_HTH"/>
</dbReference>
<keyword evidence="3" id="KW-1185">Reference proteome</keyword>
<gene>
    <name evidence="2" type="ORF">GCM10009745_81420</name>
</gene>
<sequence length="280" mass="31783">MRLRRLAAELTAFRAAAKLTREQVEDQTGVNQGTLWRIEKGRAKPHNGTLETLFDLYDVPARRRAELIDLASGAKYPGWLRQYREYTNELSDGYATYISFESEAKALHNFETIVVPGLLQTEEYARATMIDGLPMEDEGIERRVQMRMERQTVLTRKRQGADPLQFWAVVDEAVLHRAVGGPAVMRAQLGRLLEMNERPNINLQVIPFAKGAHPGMTGPFVRFVFGSLAPDLVYEERLAGDLFLELEAEIDRYGYVFDQLRARALSPRDSSSLIAELIAR</sequence>
<evidence type="ECO:0000259" key="1">
    <source>
        <dbReference type="PROSITE" id="PS50943"/>
    </source>
</evidence>
<dbReference type="Gene3D" id="1.10.260.40">
    <property type="entry name" value="lambda repressor-like DNA-binding domains"/>
    <property type="match status" value="1"/>
</dbReference>
<protein>
    <submittedName>
        <fullName evidence="2">Helix-turn-helix transcriptional regulator</fullName>
    </submittedName>
</protein>
<dbReference type="CDD" id="cd00093">
    <property type="entry name" value="HTH_XRE"/>
    <property type="match status" value="1"/>
</dbReference>
<dbReference type="PROSITE" id="PS50943">
    <property type="entry name" value="HTH_CROC1"/>
    <property type="match status" value="1"/>
</dbReference>
<dbReference type="SMART" id="SM00530">
    <property type="entry name" value="HTH_XRE"/>
    <property type="match status" value="1"/>
</dbReference>
<accession>A0ABP4VD72</accession>
<dbReference type="Pfam" id="PF19054">
    <property type="entry name" value="DUF5753"/>
    <property type="match status" value="1"/>
</dbReference>
<dbReference type="SUPFAM" id="SSF47413">
    <property type="entry name" value="lambda repressor-like DNA-binding domains"/>
    <property type="match status" value="1"/>
</dbReference>
<evidence type="ECO:0000313" key="2">
    <source>
        <dbReference type="EMBL" id="GAA1720071.1"/>
    </source>
</evidence>
<comment type="caution">
    <text evidence="2">The sequence shown here is derived from an EMBL/GenBank/DDBJ whole genome shotgun (WGS) entry which is preliminary data.</text>
</comment>
<name>A0ABP4VD72_9ACTN</name>
<dbReference type="Proteomes" id="UP001500280">
    <property type="component" value="Unassembled WGS sequence"/>
</dbReference>
<organism evidence="2 3">
    <name type="scientific">Kribbella yunnanensis</name>
    <dbReference type="NCBI Taxonomy" id="190194"/>
    <lineage>
        <taxon>Bacteria</taxon>
        <taxon>Bacillati</taxon>
        <taxon>Actinomycetota</taxon>
        <taxon>Actinomycetes</taxon>
        <taxon>Propionibacteriales</taxon>
        <taxon>Kribbellaceae</taxon>
        <taxon>Kribbella</taxon>
    </lineage>
</organism>
<reference evidence="3" key="1">
    <citation type="journal article" date="2019" name="Int. J. Syst. Evol. Microbiol.">
        <title>The Global Catalogue of Microorganisms (GCM) 10K type strain sequencing project: providing services to taxonomists for standard genome sequencing and annotation.</title>
        <authorList>
            <consortium name="The Broad Institute Genomics Platform"/>
            <consortium name="The Broad Institute Genome Sequencing Center for Infectious Disease"/>
            <person name="Wu L."/>
            <person name="Ma J."/>
        </authorList>
    </citation>
    <scope>NUCLEOTIDE SEQUENCE [LARGE SCALE GENOMIC DNA]</scope>
    <source>
        <strain evidence="3">JCM 14307</strain>
    </source>
</reference>